<evidence type="ECO:0000313" key="3">
    <source>
        <dbReference type="Proteomes" id="UP000195062"/>
    </source>
</evidence>
<dbReference type="EMBL" id="MDHH01000001">
    <property type="protein sequence ID" value="OUE03588.1"/>
    <property type="molecule type" value="Genomic_DNA"/>
</dbReference>
<name>A0A251XKL4_CLAMM</name>
<dbReference type="InterPro" id="IPR012902">
    <property type="entry name" value="N_methyl_site"/>
</dbReference>
<dbReference type="PROSITE" id="PS00409">
    <property type="entry name" value="PROKAR_NTER_METHYL"/>
    <property type="match status" value="1"/>
</dbReference>
<keyword evidence="1" id="KW-0472">Membrane</keyword>
<feature type="transmembrane region" description="Helical" evidence="1">
    <location>
        <begin position="20"/>
        <end position="41"/>
    </location>
</feature>
<evidence type="ECO:0000313" key="2">
    <source>
        <dbReference type="EMBL" id="OUE03588.1"/>
    </source>
</evidence>
<dbReference type="NCBIfam" id="TIGR02532">
    <property type="entry name" value="IV_pilin_GFxxxE"/>
    <property type="match status" value="1"/>
</dbReference>
<keyword evidence="3" id="KW-1185">Reference proteome</keyword>
<organism evidence="2 3">
    <name type="scientific">Clavibacter michiganensis subsp. michiganensis</name>
    <dbReference type="NCBI Taxonomy" id="33013"/>
    <lineage>
        <taxon>Bacteria</taxon>
        <taxon>Bacillati</taxon>
        <taxon>Actinomycetota</taxon>
        <taxon>Actinomycetes</taxon>
        <taxon>Micrococcales</taxon>
        <taxon>Microbacteriaceae</taxon>
        <taxon>Clavibacter</taxon>
    </lineage>
</organism>
<gene>
    <name evidence="2" type="primary">pilE</name>
    <name evidence="2" type="ORF">CMMCAS07_01475</name>
</gene>
<accession>A0A251XKL4</accession>
<dbReference type="Proteomes" id="UP000195062">
    <property type="component" value="Unassembled WGS sequence"/>
</dbReference>
<proteinExistence type="predicted"/>
<dbReference type="AlphaFoldDB" id="A0A251XKL4"/>
<comment type="caution">
    <text evidence="2">The sequence shown here is derived from an EMBL/GenBank/DDBJ whole genome shotgun (WGS) entry which is preliminary data.</text>
</comment>
<protein>
    <submittedName>
        <fullName evidence="2">Fimbrial protein</fullName>
    </submittedName>
</protein>
<keyword evidence="1" id="KW-0812">Transmembrane</keyword>
<dbReference type="InterPro" id="IPR045584">
    <property type="entry name" value="Pilin-like"/>
</dbReference>
<dbReference type="SUPFAM" id="SSF54523">
    <property type="entry name" value="Pili subunits"/>
    <property type="match status" value="1"/>
</dbReference>
<keyword evidence="1" id="KW-1133">Transmembrane helix</keyword>
<sequence>MNTLIAKLQKGKSDRGFTLIELVIVVAVIGILAAIAIPAYGSIQATARANTATANATNVLTAVKAGAVSAGVDEGSGTSYRDFVWSYATEHGYKSSGTAYVNSPIAVEVGYANNLYSVCVVADANGTVRVVGDPACVAEFKNRVKN</sequence>
<dbReference type="Pfam" id="PF07963">
    <property type="entry name" value="N_methyl"/>
    <property type="match status" value="1"/>
</dbReference>
<dbReference type="PANTHER" id="PTHR30093">
    <property type="entry name" value="GENERAL SECRETION PATHWAY PROTEIN G"/>
    <property type="match status" value="1"/>
</dbReference>
<evidence type="ECO:0000256" key="1">
    <source>
        <dbReference type="SAM" id="Phobius"/>
    </source>
</evidence>
<reference evidence="2 3" key="1">
    <citation type="submission" date="2016-08" db="EMBL/GenBank/DDBJ databases">
        <title>Genome sequence of Clavibacter michiganensis subsp. michiganensis strain CASJ007.</title>
        <authorList>
            <person name="Thapa S.P."/>
            <person name="Coaker G."/>
        </authorList>
    </citation>
    <scope>NUCLEOTIDE SEQUENCE [LARGE SCALE GENOMIC DNA]</scope>
    <source>
        <strain evidence="2">CASJ007</strain>
    </source>
</reference>
<dbReference type="Gene3D" id="3.30.700.10">
    <property type="entry name" value="Glycoprotein, Type 4 Pilin"/>
    <property type="match status" value="1"/>
</dbReference>